<gene>
    <name evidence="7" type="ORF">LCGC14_1495460</name>
</gene>
<evidence type="ECO:0000256" key="2">
    <source>
        <dbReference type="ARBA" id="ARBA00022692"/>
    </source>
</evidence>
<organism evidence="7">
    <name type="scientific">marine sediment metagenome</name>
    <dbReference type="NCBI Taxonomy" id="412755"/>
    <lineage>
        <taxon>unclassified sequences</taxon>
        <taxon>metagenomes</taxon>
        <taxon>ecological metagenomes</taxon>
    </lineage>
</organism>
<feature type="transmembrane region" description="Helical" evidence="5">
    <location>
        <begin position="155"/>
        <end position="174"/>
    </location>
</feature>
<feature type="transmembrane region" description="Helical" evidence="5">
    <location>
        <begin position="204"/>
        <end position="220"/>
    </location>
</feature>
<evidence type="ECO:0000256" key="4">
    <source>
        <dbReference type="ARBA" id="ARBA00023136"/>
    </source>
</evidence>
<keyword evidence="2 5" id="KW-0812">Transmembrane</keyword>
<feature type="transmembrane region" description="Helical" evidence="5">
    <location>
        <begin position="181"/>
        <end position="198"/>
    </location>
</feature>
<dbReference type="Pfam" id="PF04932">
    <property type="entry name" value="Wzy_C"/>
    <property type="match status" value="1"/>
</dbReference>
<dbReference type="InterPro" id="IPR007016">
    <property type="entry name" value="O-antigen_ligase-rel_domated"/>
</dbReference>
<keyword evidence="4 5" id="KW-0472">Membrane</keyword>
<dbReference type="EMBL" id="LAZR01010794">
    <property type="protein sequence ID" value="KKM65023.1"/>
    <property type="molecule type" value="Genomic_DNA"/>
</dbReference>
<feature type="transmembrane region" description="Helical" evidence="5">
    <location>
        <begin position="12"/>
        <end position="34"/>
    </location>
</feature>
<keyword evidence="3 5" id="KW-1133">Transmembrane helix</keyword>
<evidence type="ECO:0000313" key="7">
    <source>
        <dbReference type="EMBL" id="KKM65023.1"/>
    </source>
</evidence>
<feature type="transmembrane region" description="Helical" evidence="5">
    <location>
        <begin position="232"/>
        <end position="250"/>
    </location>
</feature>
<dbReference type="PANTHER" id="PTHR37422:SF17">
    <property type="entry name" value="O-ANTIGEN LIGASE"/>
    <property type="match status" value="1"/>
</dbReference>
<reference evidence="7" key="1">
    <citation type="journal article" date="2015" name="Nature">
        <title>Complex archaea that bridge the gap between prokaryotes and eukaryotes.</title>
        <authorList>
            <person name="Spang A."/>
            <person name="Saw J.H."/>
            <person name="Jorgensen S.L."/>
            <person name="Zaremba-Niedzwiedzka K."/>
            <person name="Martijn J."/>
            <person name="Lind A.E."/>
            <person name="van Eijk R."/>
            <person name="Schleper C."/>
            <person name="Guy L."/>
            <person name="Ettema T.J."/>
        </authorList>
    </citation>
    <scope>NUCLEOTIDE SEQUENCE</scope>
</reference>
<evidence type="ECO:0000256" key="5">
    <source>
        <dbReference type="SAM" id="Phobius"/>
    </source>
</evidence>
<feature type="transmembrane region" description="Helical" evidence="5">
    <location>
        <begin position="311"/>
        <end position="331"/>
    </location>
</feature>
<accession>A0A0F9J656</accession>
<sequence>MNNYKRHCFIGLMLLWLFTFSSKGVLFQLSLYLLPILVISYSPTRQALFHYIKPIIFPSSLMLLGPILITSLIALWIRDVPIDKDVFDIFWRLILLPVSITVTCLYYKISAKTILFSFIAVAFIHACIGFIEAFFELPIGRGQWGNRLSGLISNPNSFGLLMISGAIAALHQSVTATERKTKYACILACCVFVIGWEGSGSRSAGLALAAGILILIAYHYRSLIQLIKTNIFTSTIILGLCVIGIISFFYSDFFTVRILNKDISTDLRLPIWEYYFNETKHAIWLGRSVNEIKEFHYLGEGYYPHNLYLEILLRSGLIGLTAFLLLISIILRKILSSSDEYKPFCLALFIAILINCFFNATILGNEMSQGVITIMLVVYLMQINRGIKTVVAKY</sequence>
<dbReference type="PANTHER" id="PTHR37422">
    <property type="entry name" value="TEICHURONIC ACID BIOSYNTHESIS PROTEIN TUAE"/>
    <property type="match status" value="1"/>
</dbReference>
<dbReference type="InterPro" id="IPR051533">
    <property type="entry name" value="WaaL-like"/>
</dbReference>
<comment type="subcellular location">
    <subcellularLocation>
        <location evidence="1">Membrane</location>
        <topology evidence="1">Multi-pass membrane protein</topology>
    </subcellularLocation>
</comment>
<feature type="transmembrane region" description="Helical" evidence="5">
    <location>
        <begin position="369"/>
        <end position="387"/>
    </location>
</feature>
<evidence type="ECO:0000256" key="3">
    <source>
        <dbReference type="ARBA" id="ARBA00022989"/>
    </source>
</evidence>
<protein>
    <recommendedName>
        <fullName evidence="6">O-antigen ligase-related domain-containing protein</fullName>
    </recommendedName>
</protein>
<evidence type="ECO:0000259" key="6">
    <source>
        <dbReference type="Pfam" id="PF04932"/>
    </source>
</evidence>
<feature type="domain" description="O-antigen ligase-related" evidence="6">
    <location>
        <begin position="191"/>
        <end position="324"/>
    </location>
</feature>
<feature type="transmembrane region" description="Helical" evidence="5">
    <location>
        <begin position="55"/>
        <end position="77"/>
    </location>
</feature>
<feature type="transmembrane region" description="Helical" evidence="5">
    <location>
        <begin position="89"/>
        <end position="107"/>
    </location>
</feature>
<dbReference type="GO" id="GO:0016020">
    <property type="term" value="C:membrane"/>
    <property type="evidence" value="ECO:0007669"/>
    <property type="project" value="UniProtKB-SubCell"/>
</dbReference>
<dbReference type="AlphaFoldDB" id="A0A0F9J656"/>
<proteinExistence type="predicted"/>
<feature type="transmembrane region" description="Helical" evidence="5">
    <location>
        <begin position="114"/>
        <end position="135"/>
    </location>
</feature>
<name>A0A0F9J656_9ZZZZ</name>
<evidence type="ECO:0000256" key="1">
    <source>
        <dbReference type="ARBA" id="ARBA00004141"/>
    </source>
</evidence>
<comment type="caution">
    <text evidence="7">The sequence shown here is derived from an EMBL/GenBank/DDBJ whole genome shotgun (WGS) entry which is preliminary data.</text>
</comment>
<feature type="transmembrane region" description="Helical" evidence="5">
    <location>
        <begin position="343"/>
        <end position="363"/>
    </location>
</feature>